<gene>
    <name evidence="5" type="primary">RPP21</name>
    <name evidence="5" type="ORF">LPJ64_006137</name>
</gene>
<evidence type="ECO:0000313" key="6">
    <source>
        <dbReference type="Proteomes" id="UP001145021"/>
    </source>
</evidence>
<dbReference type="InterPro" id="IPR007175">
    <property type="entry name" value="Rpr2/Snm1/Rpp21"/>
</dbReference>
<dbReference type="PANTHER" id="PTHR14742">
    <property type="entry name" value="RIBONUCLEASE P SUBUNIT P21"/>
    <property type="match status" value="1"/>
</dbReference>
<evidence type="ECO:0000313" key="5">
    <source>
        <dbReference type="EMBL" id="KAJ1641967.1"/>
    </source>
</evidence>
<name>A0A9W7XFP1_9FUNG</name>
<dbReference type="Proteomes" id="UP001145021">
    <property type="component" value="Unassembled WGS sequence"/>
</dbReference>
<dbReference type="Gene3D" id="6.20.50.20">
    <property type="match status" value="1"/>
</dbReference>
<dbReference type="GO" id="GO:0004526">
    <property type="term" value="F:ribonuclease P activity"/>
    <property type="evidence" value="ECO:0007669"/>
    <property type="project" value="UniProtKB-EC"/>
</dbReference>
<evidence type="ECO:0000256" key="4">
    <source>
        <dbReference type="ARBA" id="ARBA00038402"/>
    </source>
</evidence>
<dbReference type="PANTHER" id="PTHR14742:SF0">
    <property type="entry name" value="RIBONUCLEASE P PROTEIN SUBUNIT P21"/>
    <property type="match status" value="1"/>
</dbReference>
<dbReference type="GO" id="GO:0008033">
    <property type="term" value="P:tRNA processing"/>
    <property type="evidence" value="ECO:0007669"/>
    <property type="project" value="UniProtKB-KW"/>
</dbReference>
<keyword evidence="6" id="KW-1185">Reference proteome</keyword>
<proteinExistence type="inferred from homology"/>
<dbReference type="GO" id="GO:0046872">
    <property type="term" value="F:metal ion binding"/>
    <property type="evidence" value="ECO:0007669"/>
    <property type="project" value="UniProtKB-KW"/>
</dbReference>
<evidence type="ECO:0000256" key="3">
    <source>
        <dbReference type="ARBA" id="ARBA00022833"/>
    </source>
</evidence>
<dbReference type="AlphaFoldDB" id="A0A9W7XFP1"/>
<comment type="similarity">
    <text evidence="4">Belongs to the eukaryotic/archaeal RNase P protein component 4 family.</text>
</comment>
<organism evidence="5 6">
    <name type="scientific">Coemansia asiatica</name>
    <dbReference type="NCBI Taxonomy" id="1052880"/>
    <lineage>
        <taxon>Eukaryota</taxon>
        <taxon>Fungi</taxon>
        <taxon>Fungi incertae sedis</taxon>
        <taxon>Zoopagomycota</taxon>
        <taxon>Kickxellomycotina</taxon>
        <taxon>Kickxellomycetes</taxon>
        <taxon>Kickxellales</taxon>
        <taxon>Kickxellaceae</taxon>
        <taxon>Coemansia</taxon>
    </lineage>
</organism>
<keyword evidence="1" id="KW-0819">tRNA processing</keyword>
<keyword evidence="5" id="KW-0378">Hydrolase</keyword>
<evidence type="ECO:0000256" key="1">
    <source>
        <dbReference type="ARBA" id="ARBA00022694"/>
    </source>
</evidence>
<sequence>MGKKAQKDQGGSLPNREIFERMNFLYQSSRFFATLAHAPTAEHSNQPPTPVSSSSTMPLARFYMKEMRQVARKSVLRLSPHIKREMCQICSSPLVPGVSCKKRVKGKGNCRRLITTCMYCGGQKRIMANSKPDSPHILFVDRPEHRTIK</sequence>
<dbReference type="EMBL" id="JANBOH010000535">
    <property type="protein sequence ID" value="KAJ1641967.1"/>
    <property type="molecule type" value="Genomic_DNA"/>
</dbReference>
<evidence type="ECO:0000256" key="2">
    <source>
        <dbReference type="ARBA" id="ARBA00022723"/>
    </source>
</evidence>
<dbReference type="EC" id="3.1.26.5" evidence="5"/>
<dbReference type="Pfam" id="PF04032">
    <property type="entry name" value="Rpr2"/>
    <property type="match status" value="1"/>
</dbReference>
<protein>
    <submittedName>
        <fullName evidence="5">Ribonuclease P protein subunit p21</fullName>
        <ecNumber evidence="5">3.1.26.5</ecNumber>
    </submittedName>
</protein>
<keyword evidence="2" id="KW-0479">Metal-binding</keyword>
<keyword evidence="3" id="KW-0862">Zinc</keyword>
<accession>A0A9W7XFP1</accession>
<comment type="caution">
    <text evidence="5">The sequence shown here is derived from an EMBL/GenBank/DDBJ whole genome shotgun (WGS) entry which is preliminary data.</text>
</comment>
<dbReference type="GO" id="GO:0005655">
    <property type="term" value="C:nucleolar ribonuclease P complex"/>
    <property type="evidence" value="ECO:0007669"/>
    <property type="project" value="TreeGrafter"/>
</dbReference>
<reference evidence="5" key="1">
    <citation type="submission" date="2022-07" db="EMBL/GenBank/DDBJ databases">
        <title>Phylogenomic reconstructions and comparative analyses of Kickxellomycotina fungi.</title>
        <authorList>
            <person name="Reynolds N.K."/>
            <person name="Stajich J.E."/>
            <person name="Barry K."/>
            <person name="Grigoriev I.V."/>
            <person name="Crous P."/>
            <person name="Smith M.E."/>
        </authorList>
    </citation>
    <scope>NUCLEOTIDE SEQUENCE</scope>
    <source>
        <strain evidence="5">NBRC 105413</strain>
    </source>
</reference>